<reference evidence="2" key="1">
    <citation type="journal article" date="2021" name="PeerJ">
        <title>Extensive microbial diversity within the chicken gut microbiome revealed by metagenomics and culture.</title>
        <authorList>
            <person name="Gilroy R."/>
            <person name="Ravi A."/>
            <person name="Getino M."/>
            <person name="Pursley I."/>
            <person name="Horton D.L."/>
            <person name="Alikhan N.F."/>
            <person name="Baker D."/>
            <person name="Gharbi K."/>
            <person name="Hall N."/>
            <person name="Watson M."/>
            <person name="Adriaenssens E.M."/>
            <person name="Foster-Nyarko E."/>
            <person name="Jarju S."/>
            <person name="Secka A."/>
            <person name="Antonio M."/>
            <person name="Oren A."/>
            <person name="Chaudhuri R.R."/>
            <person name="La Ragione R."/>
            <person name="Hildebrand F."/>
            <person name="Pallen M.J."/>
        </authorList>
    </citation>
    <scope>NUCLEOTIDE SEQUENCE</scope>
    <source>
        <strain evidence="2">USAMLcec2-132</strain>
    </source>
</reference>
<dbReference type="SUPFAM" id="SSF48208">
    <property type="entry name" value="Six-hairpin glycosidases"/>
    <property type="match status" value="1"/>
</dbReference>
<proteinExistence type="predicted"/>
<reference evidence="2" key="2">
    <citation type="submission" date="2021-04" db="EMBL/GenBank/DDBJ databases">
        <authorList>
            <person name="Gilroy R."/>
        </authorList>
    </citation>
    <scope>NUCLEOTIDE SEQUENCE</scope>
    <source>
        <strain evidence="2">USAMLcec2-132</strain>
    </source>
</reference>
<protein>
    <submittedName>
        <fullName evidence="2">Uncharacterized protein</fullName>
    </submittedName>
</protein>
<evidence type="ECO:0000313" key="2">
    <source>
        <dbReference type="EMBL" id="HJC24181.1"/>
    </source>
</evidence>
<gene>
    <name evidence="2" type="ORF">H9761_10805</name>
</gene>
<dbReference type="Proteomes" id="UP000823891">
    <property type="component" value="Unassembled WGS sequence"/>
</dbReference>
<evidence type="ECO:0000313" key="3">
    <source>
        <dbReference type="Proteomes" id="UP000823891"/>
    </source>
</evidence>
<organism evidence="2 3">
    <name type="scientific">Candidatus Eisenbergiella merdavium</name>
    <dbReference type="NCBI Taxonomy" id="2838551"/>
    <lineage>
        <taxon>Bacteria</taxon>
        <taxon>Bacillati</taxon>
        <taxon>Bacillota</taxon>
        <taxon>Clostridia</taxon>
        <taxon>Lachnospirales</taxon>
        <taxon>Lachnospiraceae</taxon>
        <taxon>Eisenbergiella</taxon>
    </lineage>
</organism>
<dbReference type="AlphaFoldDB" id="A0A9D2SRH1"/>
<evidence type="ECO:0000256" key="1">
    <source>
        <dbReference type="SAM" id="MobiDB-lite"/>
    </source>
</evidence>
<feature type="region of interest" description="Disordered" evidence="1">
    <location>
        <begin position="638"/>
        <end position="662"/>
    </location>
</feature>
<accession>A0A9D2SRH1</accession>
<dbReference type="GO" id="GO:0005975">
    <property type="term" value="P:carbohydrate metabolic process"/>
    <property type="evidence" value="ECO:0007669"/>
    <property type="project" value="InterPro"/>
</dbReference>
<sequence>MNERMTQLFCRIGGKDEPLNRVDVSEKPASGRRAEKALYENSRIRATLTWEPVGEGRTRLACSWQNRTQEKLSCQLEIRIRTDFVYEHYVIPGVSLNGNDWGKGKEPKGLASGGEPWVFDYRRTTIPACTISENGDRYFALMASDESPLSMQASCSMLPQEDGTMVHRLLYPCIERPETYCRRDCYEPSHEDFLTFDPQEAKETAAWLLAGRPVRPNFATACVEDAALELLGSPFPSAYGTDEVKRLCCAFAERLVVETNGRKMFSIGQTPDGKGGFQNAEGYEFGWCGQNGMYARLFLERGLRTGDQKLICTALDNLDAWTHEAVEETGLIHTHYHWMLNGESDVEDTCNLGFAVLELTRAWSVMRKNGEDRPEWLEAARRIADFLISHWADEHGFGKAWNVKTGECADPAGTIGAYLIPGLVELYLADGRERWLEAARRACRFYRDRDLFSFQCTAGALDTYCIDKESSGPLLAGALALYEIDKAEEWLECAKLAGWYFCSWMFHHDIIPGENSDFARYGYRTLGGTSVSAQHHHIDPWGALMVPQLLRLWKITGDWHWHRRASLMWANAVQNLAPSQGKTIHGLFREAGAQNEGYHHCCWGDPGAPGFINDWLVAWPQAFCWNTAEQITDADLADPAQKSHKGSDIVKPSETFQKNDTE</sequence>
<comment type="caution">
    <text evidence="2">The sequence shown here is derived from an EMBL/GenBank/DDBJ whole genome shotgun (WGS) entry which is preliminary data.</text>
</comment>
<dbReference type="EMBL" id="DWWS01000040">
    <property type="protein sequence ID" value="HJC24181.1"/>
    <property type="molecule type" value="Genomic_DNA"/>
</dbReference>
<name>A0A9D2SRH1_9FIRM</name>
<dbReference type="InterPro" id="IPR008928">
    <property type="entry name" value="6-hairpin_glycosidase_sf"/>
</dbReference>
<dbReference type="Gene3D" id="1.50.10.20">
    <property type="match status" value="1"/>
</dbReference>